<evidence type="ECO:0000313" key="7">
    <source>
        <dbReference type="EMBL" id="KAJ0209056.1"/>
    </source>
</evidence>
<sequence length="116" mass="12676">MCPGVLFALQVLGLTLARLIQQFVLKKPSDEPVDMTESMGATNGKATPLDVLFGPRLPTDMYKVAIFHSGHHHYRQLLLSLASTTTITVAAPLPSAVAVIGINYHHHCCSTEDYHH</sequence>
<keyword evidence="1" id="KW-0349">Heme</keyword>
<keyword evidence="6" id="KW-0732">Signal</keyword>
<dbReference type="GO" id="GO:0005506">
    <property type="term" value="F:iron ion binding"/>
    <property type="evidence" value="ECO:0007669"/>
    <property type="project" value="InterPro"/>
</dbReference>
<protein>
    <recommendedName>
        <fullName evidence="9">Cytochrome P450</fullName>
    </recommendedName>
</protein>
<feature type="signal peptide" evidence="6">
    <location>
        <begin position="1"/>
        <end position="17"/>
    </location>
</feature>
<keyword evidence="2" id="KW-0479">Metal-binding</keyword>
<evidence type="ECO:0000256" key="6">
    <source>
        <dbReference type="SAM" id="SignalP"/>
    </source>
</evidence>
<dbReference type="GO" id="GO:0020037">
    <property type="term" value="F:heme binding"/>
    <property type="evidence" value="ECO:0007669"/>
    <property type="project" value="InterPro"/>
</dbReference>
<dbReference type="Proteomes" id="UP000235145">
    <property type="component" value="Unassembled WGS sequence"/>
</dbReference>
<evidence type="ECO:0000256" key="5">
    <source>
        <dbReference type="ARBA" id="ARBA00023033"/>
    </source>
</evidence>
<keyword evidence="4" id="KW-0408">Iron</keyword>
<dbReference type="InterPro" id="IPR036396">
    <property type="entry name" value="Cyt_P450_sf"/>
</dbReference>
<evidence type="ECO:0000256" key="2">
    <source>
        <dbReference type="ARBA" id="ARBA00022723"/>
    </source>
</evidence>
<organism evidence="7 8">
    <name type="scientific">Lactuca sativa</name>
    <name type="common">Garden lettuce</name>
    <dbReference type="NCBI Taxonomy" id="4236"/>
    <lineage>
        <taxon>Eukaryota</taxon>
        <taxon>Viridiplantae</taxon>
        <taxon>Streptophyta</taxon>
        <taxon>Embryophyta</taxon>
        <taxon>Tracheophyta</taxon>
        <taxon>Spermatophyta</taxon>
        <taxon>Magnoliopsida</taxon>
        <taxon>eudicotyledons</taxon>
        <taxon>Gunneridae</taxon>
        <taxon>Pentapetalae</taxon>
        <taxon>asterids</taxon>
        <taxon>campanulids</taxon>
        <taxon>Asterales</taxon>
        <taxon>Asteraceae</taxon>
        <taxon>Cichorioideae</taxon>
        <taxon>Cichorieae</taxon>
        <taxon>Lactucinae</taxon>
        <taxon>Lactuca</taxon>
    </lineage>
</organism>
<keyword evidence="5" id="KW-0503">Monooxygenase</keyword>
<dbReference type="AlphaFoldDB" id="A0A9R1VMI6"/>
<dbReference type="GO" id="GO:0004497">
    <property type="term" value="F:monooxygenase activity"/>
    <property type="evidence" value="ECO:0007669"/>
    <property type="project" value="UniProtKB-KW"/>
</dbReference>
<reference evidence="7 8" key="1">
    <citation type="journal article" date="2017" name="Nat. Commun.">
        <title>Genome assembly with in vitro proximity ligation data and whole-genome triplication in lettuce.</title>
        <authorList>
            <person name="Reyes-Chin-Wo S."/>
            <person name="Wang Z."/>
            <person name="Yang X."/>
            <person name="Kozik A."/>
            <person name="Arikit S."/>
            <person name="Song C."/>
            <person name="Xia L."/>
            <person name="Froenicke L."/>
            <person name="Lavelle D.O."/>
            <person name="Truco M.J."/>
            <person name="Xia R."/>
            <person name="Zhu S."/>
            <person name="Xu C."/>
            <person name="Xu H."/>
            <person name="Xu X."/>
            <person name="Cox K."/>
            <person name="Korf I."/>
            <person name="Meyers B.C."/>
            <person name="Michelmore R.W."/>
        </authorList>
    </citation>
    <scope>NUCLEOTIDE SEQUENCE [LARGE SCALE GENOMIC DNA]</scope>
    <source>
        <strain evidence="8">cv. Salinas</strain>
        <tissue evidence="7">Seedlings</tissue>
    </source>
</reference>
<evidence type="ECO:0000313" key="8">
    <source>
        <dbReference type="Proteomes" id="UP000235145"/>
    </source>
</evidence>
<dbReference type="InterPro" id="IPR050651">
    <property type="entry name" value="Plant_Cytochrome_P450_Monoox"/>
</dbReference>
<comment type="caution">
    <text evidence="7">The sequence shown here is derived from an EMBL/GenBank/DDBJ whole genome shotgun (WGS) entry which is preliminary data.</text>
</comment>
<name>A0A9R1VMI6_LACSA</name>
<evidence type="ECO:0008006" key="9">
    <source>
        <dbReference type="Google" id="ProtNLM"/>
    </source>
</evidence>
<gene>
    <name evidence="7" type="ORF">LSAT_V11C400204570</name>
</gene>
<keyword evidence="3" id="KW-0560">Oxidoreductase</keyword>
<dbReference type="PANTHER" id="PTHR47947">
    <property type="entry name" value="CYTOCHROME P450 82C3-RELATED"/>
    <property type="match status" value="1"/>
</dbReference>
<evidence type="ECO:0000256" key="4">
    <source>
        <dbReference type="ARBA" id="ARBA00023004"/>
    </source>
</evidence>
<evidence type="ECO:0000256" key="3">
    <source>
        <dbReference type="ARBA" id="ARBA00023002"/>
    </source>
</evidence>
<dbReference type="PANTHER" id="PTHR47947:SF43">
    <property type="entry name" value="CYTOCHROME P450-RELATED"/>
    <property type="match status" value="1"/>
</dbReference>
<keyword evidence="8" id="KW-1185">Reference proteome</keyword>
<dbReference type="Gene3D" id="1.10.630.10">
    <property type="entry name" value="Cytochrome P450"/>
    <property type="match status" value="1"/>
</dbReference>
<evidence type="ECO:0000256" key="1">
    <source>
        <dbReference type="ARBA" id="ARBA00022617"/>
    </source>
</evidence>
<accession>A0A9R1VMI6</accession>
<dbReference type="EMBL" id="NBSK02000004">
    <property type="protein sequence ID" value="KAJ0209056.1"/>
    <property type="molecule type" value="Genomic_DNA"/>
</dbReference>
<feature type="chain" id="PRO_5040494677" description="Cytochrome P450" evidence="6">
    <location>
        <begin position="18"/>
        <end position="116"/>
    </location>
</feature>
<proteinExistence type="predicted"/>
<dbReference type="GO" id="GO:0016705">
    <property type="term" value="F:oxidoreductase activity, acting on paired donors, with incorporation or reduction of molecular oxygen"/>
    <property type="evidence" value="ECO:0007669"/>
    <property type="project" value="InterPro"/>
</dbReference>
<dbReference type="SUPFAM" id="SSF48264">
    <property type="entry name" value="Cytochrome P450"/>
    <property type="match status" value="1"/>
</dbReference>